<dbReference type="RefSeq" id="WP_146684397.1">
    <property type="nucleotide sequence ID" value="NZ_CP019646.1"/>
</dbReference>
<evidence type="ECO:0000256" key="3">
    <source>
        <dbReference type="ARBA" id="ARBA00022989"/>
    </source>
</evidence>
<keyword evidence="2 5" id="KW-0812">Transmembrane</keyword>
<evidence type="ECO:0000313" key="7">
    <source>
        <dbReference type="EMBL" id="AQQ72178.1"/>
    </source>
</evidence>
<evidence type="ECO:0000256" key="1">
    <source>
        <dbReference type="ARBA" id="ARBA00022475"/>
    </source>
</evidence>
<feature type="domain" description="VWFA" evidence="6">
    <location>
        <begin position="89"/>
        <end position="265"/>
    </location>
</feature>
<proteinExistence type="predicted"/>
<accession>A0A1Q2MI26</accession>
<dbReference type="SUPFAM" id="SSF53300">
    <property type="entry name" value="vWA-like"/>
    <property type="match status" value="1"/>
</dbReference>
<dbReference type="PANTHER" id="PTHR22550">
    <property type="entry name" value="SPORE GERMINATION PROTEIN"/>
    <property type="match status" value="1"/>
</dbReference>
<keyword evidence="4 5" id="KW-0472">Membrane</keyword>
<dbReference type="Gene3D" id="3.40.50.410">
    <property type="entry name" value="von Willebrand factor, type A domain"/>
    <property type="match status" value="1"/>
</dbReference>
<evidence type="ECO:0000259" key="6">
    <source>
        <dbReference type="PROSITE" id="PS50234"/>
    </source>
</evidence>
<protein>
    <submittedName>
        <fullName evidence="7">VWFA-related Acidobacterial domain protein</fullName>
    </submittedName>
</protein>
<dbReference type="InterPro" id="IPR036465">
    <property type="entry name" value="vWFA_dom_sf"/>
</dbReference>
<sequence length="340" mass="37785">MVNDKYLMLLFIVPAVILPVFAWAAWRRRRLLRRFAKAPMLAHLNAEINPARRALKAVLAVLAFVLIVVAMTRPRWNPTPRMIPQLGRDVVILLDVSRSMLAEDIKPNRLERAKIAIKDLIVRLEGDRVALVTFAGSASVKCPLTRDYSFLRMALDELGPESVFRGGTNVGDAIRKAANEVFENTPRDYRDIILITDGGDLEESLPVEAAEAAAAEGVRIIAVGLGDPVNGAPIPVVDENGRKRYLEHNGETVRTKLDSETLRKTALASAGGVYLPVETGTFDLGQMYYGIASGSGRRQLEEEVRMEYEEKFQIFLVLAFLVLAADTVISDARRRNLNNY</sequence>
<dbReference type="SMART" id="SM00327">
    <property type="entry name" value="VWA"/>
    <property type="match status" value="1"/>
</dbReference>
<dbReference type="EMBL" id="CP019646">
    <property type="protein sequence ID" value="AQQ72178.1"/>
    <property type="molecule type" value="Genomic_DNA"/>
</dbReference>
<gene>
    <name evidence="7" type="ORF">SMSP2_02559</name>
</gene>
<organism evidence="7 8">
    <name type="scientific">Limihaloglobus sulfuriphilus</name>
    <dbReference type="NCBI Taxonomy" id="1851148"/>
    <lineage>
        <taxon>Bacteria</taxon>
        <taxon>Pseudomonadati</taxon>
        <taxon>Planctomycetota</taxon>
        <taxon>Phycisphaerae</taxon>
        <taxon>Sedimentisphaerales</taxon>
        <taxon>Sedimentisphaeraceae</taxon>
        <taxon>Limihaloglobus</taxon>
    </lineage>
</organism>
<dbReference type="PROSITE" id="PS50234">
    <property type="entry name" value="VWFA"/>
    <property type="match status" value="1"/>
</dbReference>
<keyword evidence="3 5" id="KW-1133">Transmembrane helix</keyword>
<dbReference type="AlphaFoldDB" id="A0A1Q2MI26"/>
<dbReference type="Pfam" id="PF13519">
    <property type="entry name" value="VWA_2"/>
    <property type="match status" value="1"/>
</dbReference>
<dbReference type="STRING" id="1851148.SMSP2_02559"/>
<keyword evidence="1" id="KW-1003">Cell membrane</keyword>
<evidence type="ECO:0000256" key="4">
    <source>
        <dbReference type="ARBA" id="ARBA00023136"/>
    </source>
</evidence>
<evidence type="ECO:0000256" key="2">
    <source>
        <dbReference type="ARBA" id="ARBA00022692"/>
    </source>
</evidence>
<keyword evidence="8" id="KW-1185">Reference proteome</keyword>
<evidence type="ECO:0000256" key="5">
    <source>
        <dbReference type="SAM" id="Phobius"/>
    </source>
</evidence>
<name>A0A1Q2MI26_9BACT</name>
<dbReference type="KEGG" id="pbas:SMSP2_02559"/>
<dbReference type="Proteomes" id="UP000188181">
    <property type="component" value="Chromosome"/>
</dbReference>
<evidence type="ECO:0000313" key="8">
    <source>
        <dbReference type="Proteomes" id="UP000188181"/>
    </source>
</evidence>
<dbReference type="OrthoDB" id="9781333at2"/>
<dbReference type="InterPro" id="IPR002035">
    <property type="entry name" value="VWF_A"/>
</dbReference>
<reference evidence="8" key="1">
    <citation type="submission" date="2017-02" db="EMBL/GenBank/DDBJ databases">
        <title>Comparative genomics and description of representatives of a novel lineage of planctomycetes thriving in anoxic sediments.</title>
        <authorList>
            <person name="Spring S."/>
            <person name="Bunk B."/>
            <person name="Sproer C."/>
        </authorList>
    </citation>
    <scope>NUCLEOTIDE SEQUENCE [LARGE SCALE GENOMIC DNA]</scope>
    <source>
        <strain evidence="8">SM-Chi-D1</strain>
    </source>
</reference>
<dbReference type="PANTHER" id="PTHR22550:SF5">
    <property type="entry name" value="LEUCINE ZIPPER PROTEIN 4"/>
    <property type="match status" value="1"/>
</dbReference>
<dbReference type="InterPro" id="IPR050768">
    <property type="entry name" value="UPF0353/GerABKA_families"/>
</dbReference>
<feature type="transmembrane region" description="Helical" evidence="5">
    <location>
        <begin position="6"/>
        <end position="26"/>
    </location>
</feature>